<name>A0ABQ4JDW1_9ACTN</name>
<feature type="compositionally biased region" description="Pro residues" evidence="1">
    <location>
        <begin position="120"/>
        <end position="131"/>
    </location>
</feature>
<accession>A0ABQ4JDW1</accession>
<comment type="caution">
    <text evidence="2">The sequence shown here is derived from an EMBL/GenBank/DDBJ whole genome shotgun (WGS) entry which is preliminary data.</text>
</comment>
<dbReference type="Proteomes" id="UP000653076">
    <property type="component" value="Unassembled WGS sequence"/>
</dbReference>
<feature type="region of interest" description="Disordered" evidence="1">
    <location>
        <begin position="114"/>
        <end position="156"/>
    </location>
</feature>
<evidence type="ECO:0000256" key="1">
    <source>
        <dbReference type="SAM" id="MobiDB-lite"/>
    </source>
</evidence>
<evidence type="ECO:0000313" key="3">
    <source>
        <dbReference type="Proteomes" id="UP000653076"/>
    </source>
</evidence>
<dbReference type="RefSeq" id="WP_204035851.1">
    <property type="nucleotide sequence ID" value="NZ_BOPC01000045.1"/>
</dbReference>
<evidence type="ECO:0000313" key="2">
    <source>
        <dbReference type="EMBL" id="GIJ28293.1"/>
    </source>
</evidence>
<protein>
    <submittedName>
        <fullName evidence="2">Uncharacterized protein</fullName>
    </submittedName>
</protein>
<sequence>MPSKDVLPEGPRRAFVEELFTHYREAGRPTLRQIESWIRDNEDLPGTASTETIRRVLTGVVVPRTWATVDAILQAFCALADRSPDEDRWPEDNWSEVTLRGELKKRWNAVLDDYEGDVPTLPPKPSPPPEPRGNFEDPWANVAAPARGNFDEEPPF</sequence>
<dbReference type="EMBL" id="BOPC01000045">
    <property type="protein sequence ID" value="GIJ28293.1"/>
    <property type="molecule type" value="Genomic_DNA"/>
</dbReference>
<keyword evidence="3" id="KW-1185">Reference proteome</keyword>
<gene>
    <name evidence="2" type="ORF">Vqi01_34550</name>
</gene>
<organism evidence="2 3">
    <name type="scientific">Micromonospora qiuiae</name>
    <dbReference type="NCBI Taxonomy" id="502268"/>
    <lineage>
        <taxon>Bacteria</taxon>
        <taxon>Bacillati</taxon>
        <taxon>Actinomycetota</taxon>
        <taxon>Actinomycetes</taxon>
        <taxon>Micromonosporales</taxon>
        <taxon>Micromonosporaceae</taxon>
        <taxon>Micromonospora</taxon>
    </lineage>
</organism>
<reference evidence="2 3" key="1">
    <citation type="submission" date="2021-01" db="EMBL/GenBank/DDBJ databases">
        <title>Whole genome shotgun sequence of Verrucosispora qiuiae NBRC 106684.</title>
        <authorList>
            <person name="Komaki H."/>
            <person name="Tamura T."/>
        </authorList>
    </citation>
    <scope>NUCLEOTIDE SEQUENCE [LARGE SCALE GENOMIC DNA]</scope>
    <source>
        <strain evidence="2 3">NBRC 106684</strain>
    </source>
</reference>
<proteinExistence type="predicted"/>